<protein>
    <recommendedName>
        <fullName evidence="4">F-box domain-containing protein</fullName>
    </recommendedName>
</protein>
<dbReference type="OMA" id="IFRIRRM"/>
<evidence type="ECO:0000313" key="3">
    <source>
        <dbReference type="Proteomes" id="UP000054270"/>
    </source>
</evidence>
<reference evidence="3" key="1">
    <citation type="submission" date="2014-04" db="EMBL/GenBank/DDBJ databases">
        <title>Evolutionary Origins and Diversification of the Mycorrhizal Mutualists.</title>
        <authorList>
            <consortium name="DOE Joint Genome Institute"/>
            <consortium name="Mycorrhizal Genomics Consortium"/>
            <person name="Kohler A."/>
            <person name="Kuo A."/>
            <person name="Nagy L.G."/>
            <person name="Floudas D."/>
            <person name="Copeland A."/>
            <person name="Barry K.W."/>
            <person name="Cichocki N."/>
            <person name="Veneault-Fourrey C."/>
            <person name="LaButti K."/>
            <person name="Lindquist E.A."/>
            <person name="Lipzen A."/>
            <person name="Lundell T."/>
            <person name="Morin E."/>
            <person name="Murat C."/>
            <person name="Riley R."/>
            <person name="Ohm R."/>
            <person name="Sun H."/>
            <person name="Tunlid A."/>
            <person name="Henrissat B."/>
            <person name="Grigoriev I.V."/>
            <person name="Hibbett D.S."/>
            <person name="Martin F."/>
        </authorList>
    </citation>
    <scope>NUCLEOTIDE SEQUENCE [LARGE SCALE GENOMIC DNA]</scope>
    <source>
        <strain evidence="3">FD-334 SS-4</strain>
    </source>
</reference>
<evidence type="ECO:0000256" key="1">
    <source>
        <dbReference type="SAM" id="Coils"/>
    </source>
</evidence>
<dbReference type="AlphaFoldDB" id="A0A0D2PFW0"/>
<sequence length="541" mass="61503">MDQAALSSDSVLEMLLKTNRPPTDQETAVIRESMAPTNAKLKIVETQISDTVAHIQELKMQVEQAEIKLQRLREEEAAILETFADHRRVFSPFRNLPEDVLREICVACIEGNMPKLYYEGGTPSSYVLAQICSGLRNIALTTPRIWASMEVQMGGFYCYGHGAYHQAYSILAQKARKWFERAGSLALTIVIEDFTCRYTSSEGESDPSNILFDTLLSYSPRWKELQFNSSCKAVCTPMLRIAALTAVHVPLLQSVSVRVGHRFSTPVFRDGELLTIPSLKHVTLQTYTVQEFTVNWAVLTSIMLRGLSITRRFHSTSAIARILQQTKCLVSCDIAVCFDQSEEHHSDEIRLPFLKTLLLDEIPSETTSFGAPSILDLIIAPILEIFRIRRMCLDLSLSNFLERSPCIWELYLPYFKSLLDMTRFLRRCPSLTVLCLWPGTRWETHNADSFLRAFVEEDDAGVLCPRLQKFHFTGNIDFSLQTLRLFFERKQGKIALPNILPWKRVRVCMIGGHKATETHRQILDLVSEKKAAGLDVEVTVE</sequence>
<feature type="coiled-coil region" evidence="1">
    <location>
        <begin position="48"/>
        <end position="82"/>
    </location>
</feature>
<evidence type="ECO:0000313" key="2">
    <source>
        <dbReference type="EMBL" id="KJA19005.1"/>
    </source>
</evidence>
<organism evidence="2 3">
    <name type="scientific">Hypholoma sublateritium (strain FD-334 SS-4)</name>
    <dbReference type="NCBI Taxonomy" id="945553"/>
    <lineage>
        <taxon>Eukaryota</taxon>
        <taxon>Fungi</taxon>
        <taxon>Dikarya</taxon>
        <taxon>Basidiomycota</taxon>
        <taxon>Agaricomycotina</taxon>
        <taxon>Agaricomycetes</taxon>
        <taxon>Agaricomycetidae</taxon>
        <taxon>Agaricales</taxon>
        <taxon>Agaricineae</taxon>
        <taxon>Strophariaceae</taxon>
        <taxon>Hypholoma</taxon>
    </lineage>
</organism>
<dbReference type="InterPro" id="IPR032675">
    <property type="entry name" value="LRR_dom_sf"/>
</dbReference>
<proteinExistence type="predicted"/>
<dbReference type="Gene3D" id="3.80.10.10">
    <property type="entry name" value="Ribonuclease Inhibitor"/>
    <property type="match status" value="1"/>
</dbReference>
<dbReference type="SUPFAM" id="SSF52047">
    <property type="entry name" value="RNI-like"/>
    <property type="match status" value="1"/>
</dbReference>
<accession>A0A0D2PFW0</accession>
<gene>
    <name evidence="2" type="ORF">HYPSUDRAFT_168622</name>
</gene>
<dbReference type="EMBL" id="KN817582">
    <property type="protein sequence ID" value="KJA19005.1"/>
    <property type="molecule type" value="Genomic_DNA"/>
</dbReference>
<name>A0A0D2PFW0_HYPSF</name>
<keyword evidence="3" id="KW-1185">Reference proteome</keyword>
<dbReference type="Proteomes" id="UP000054270">
    <property type="component" value="Unassembled WGS sequence"/>
</dbReference>
<evidence type="ECO:0008006" key="4">
    <source>
        <dbReference type="Google" id="ProtNLM"/>
    </source>
</evidence>
<dbReference type="OrthoDB" id="3365698at2759"/>
<keyword evidence="1" id="KW-0175">Coiled coil</keyword>
<dbReference type="STRING" id="945553.A0A0D2PFW0"/>